<proteinExistence type="predicted"/>
<organism evidence="1 2">
    <name type="scientific">Trinickia caryophylli</name>
    <name type="common">Paraburkholderia caryophylli</name>
    <dbReference type="NCBI Taxonomy" id="28094"/>
    <lineage>
        <taxon>Bacteria</taxon>
        <taxon>Pseudomonadati</taxon>
        <taxon>Pseudomonadota</taxon>
        <taxon>Betaproteobacteria</taxon>
        <taxon>Burkholderiales</taxon>
        <taxon>Burkholderiaceae</taxon>
        <taxon>Trinickia</taxon>
    </lineage>
</organism>
<dbReference type="AlphaFoldDB" id="A0A1X7CDL5"/>
<sequence>MGGTQRGGGQGLKRGRAAAAQWAAVDAPAVGQAGSLPQ</sequence>
<accession>A0A1X7CDL5</accession>
<dbReference type="Proteomes" id="UP000192911">
    <property type="component" value="Unassembled WGS sequence"/>
</dbReference>
<gene>
    <name evidence="1" type="ORF">SAMN06295900_101240</name>
</gene>
<name>A0A1X7CDL5_TRICW</name>
<evidence type="ECO:0000313" key="2">
    <source>
        <dbReference type="Proteomes" id="UP000192911"/>
    </source>
</evidence>
<protein>
    <submittedName>
        <fullName evidence="1">Uncharacterized protein</fullName>
    </submittedName>
</protein>
<dbReference type="EMBL" id="FXAH01000001">
    <property type="protein sequence ID" value="SME94876.1"/>
    <property type="molecule type" value="Genomic_DNA"/>
</dbReference>
<keyword evidence="2" id="KW-1185">Reference proteome</keyword>
<reference evidence="2" key="1">
    <citation type="submission" date="2017-04" db="EMBL/GenBank/DDBJ databases">
        <authorList>
            <person name="Varghese N."/>
            <person name="Submissions S."/>
        </authorList>
    </citation>
    <scope>NUCLEOTIDE SEQUENCE [LARGE SCALE GENOMIC DNA]</scope>
    <source>
        <strain evidence="2">Ballard 720</strain>
    </source>
</reference>
<evidence type="ECO:0000313" key="1">
    <source>
        <dbReference type="EMBL" id="SME94876.1"/>
    </source>
</evidence>